<dbReference type="SUPFAM" id="SSF47226">
    <property type="entry name" value="Histidine-containing phosphotransfer domain, HPT domain"/>
    <property type="match status" value="1"/>
</dbReference>
<dbReference type="RefSeq" id="WP_135286246.1">
    <property type="nucleotide sequence ID" value="NZ_SMLL01000006.1"/>
</dbReference>
<evidence type="ECO:0000256" key="18">
    <source>
        <dbReference type="SAM" id="Phobius"/>
    </source>
</evidence>
<feature type="modified residue" description="Phosphohistidine" evidence="16">
    <location>
        <position position="1193"/>
    </location>
</feature>
<dbReference type="InterPro" id="IPR042240">
    <property type="entry name" value="CHASE_sf"/>
</dbReference>
<dbReference type="SUPFAM" id="SSF55874">
    <property type="entry name" value="ATPase domain of HSP90 chaperone/DNA topoisomerase II/histidine kinase"/>
    <property type="match status" value="1"/>
</dbReference>
<gene>
    <name evidence="25" type="ORF">EZ242_16315</name>
</gene>
<dbReference type="InterPro" id="IPR005467">
    <property type="entry name" value="His_kinase_dom"/>
</dbReference>
<evidence type="ECO:0000256" key="14">
    <source>
        <dbReference type="ARBA" id="ARBA00058004"/>
    </source>
</evidence>
<dbReference type="PRINTS" id="PR00344">
    <property type="entry name" value="BCTRLSENSOR"/>
</dbReference>
<evidence type="ECO:0000259" key="22">
    <source>
        <dbReference type="PROSITE" id="PS50113"/>
    </source>
</evidence>
<dbReference type="PROSITE" id="PS50839">
    <property type="entry name" value="CHASE"/>
    <property type="match status" value="1"/>
</dbReference>
<dbReference type="CDD" id="cd17546">
    <property type="entry name" value="REC_hyHK_CKI1_RcsC-like"/>
    <property type="match status" value="2"/>
</dbReference>
<dbReference type="GO" id="GO:0005886">
    <property type="term" value="C:plasma membrane"/>
    <property type="evidence" value="ECO:0007669"/>
    <property type="project" value="UniProtKB-SubCell"/>
</dbReference>
<dbReference type="PROSITE" id="PS50894">
    <property type="entry name" value="HPT"/>
    <property type="match status" value="1"/>
</dbReference>
<dbReference type="InterPro" id="IPR011006">
    <property type="entry name" value="CheY-like_superfamily"/>
</dbReference>
<keyword evidence="6 18" id="KW-0812">Transmembrane</keyword>
<dbReference type="SMART" id="SM00073">
    <property type="entry name" value="HPT"/>
    <property type="match status" value="1"/>
</dbReference>
<dbReference type="SUPFAM" id="SSF47384">
    <property type="entry name" value="Homodimeric domain of signal transducing histidine kinase"/>
    <property type="match status" value="1"/>
</dbReference>
<comment type="subcellular location">
    <subcellularLocation>
        <location evidence="2">Cell membrane</location>
        <topology evidence="2">Multi-pass membrane protein</topology>
    </subcellularLocation>
</comment>
<dbReference type="InterPro" id="IPR000014">
    <property type="entry name" value="PAS"/>
</dbReference>
<evidence type="ECO:0000313" key="25">
    <source>
        <dbReference type="EMBL" id="TFY98013.1"/>
    </source>
</evidence>
<reference evidence="25 26" key="1">
    <citation type="submission" date="2019-03" db="EMBL/GenBank/DDBJ databases">
        <title>Ramlibacter rhizophilus CCTCC AB2015357, whole genome shotgun sequence.</title>
        <authorList>
            <person name="Zhang X."/>
            <person name="Feng G."/>
            <person name="Zhu H."/>
        </authorList>
    </citation>
    <scope>NUCLEOTIDE SEQUENCE [LARGE SCALE GENOMIC DNA]</scope>
    <source>
        <strain evidence="25 26">CCTCC AB2015357</strain>
    </source>
</reference>
<dbReference type="InterPro" id="IPR013656">
    <property type="entry name" value="PAS_4"/>
</dbReference>
<keyword evidence="11" id="KW-0902">Two-component regulatory system</keyword>
<dbReference type="PANTHER" id="PTHR45339:SF1">
    <property type="entry name" value="HYBRID SIGNAL TRANSDUCTION HISTIDINE KINASE J"/>
    <property type="match status" value="1"/>
</dbReference>
<keyword evidence="7" id="KW-0732">Signal</keyword>
<dbReference type="Gene3D" id="3.30.450.350">
    <property type="entry name" value="CHASE domain"/>
    <property type="match status" value="1"/>
</dbReference>
<dbReference type="Pfam" id="PF00072">
    <property type="entry name" value="Response_reg"/>
    <property type="match status" value="2"/>
</dbReference>
<dbReference type="NCBIfam" id="TIGR00229">
    <property type="entry name" value="sensory_box"/>
    <property type="match status" value="2"/>
</dbReference>
<keyword evidence="5 17" id="KW-0597">Phosphoprotein</keyword>
<dbReference type="PROSITE" id="PS50109">
    <property type="entry name" value="HIS_KIN"/>
    <property type="match status" value="1"/>
</dbReference>
<dbReference type="InterPro" id="IPR001789">
    <property type="entry name" value="Sig_transdc_resp-reg_receiver"/>
</dbReference>
<dbReference type="GO" id="GO:0000155">
    <property type="term" value="F:phosphorelay sensor kinase activity"/>
    <property type="evidence" value="ECO:0007669"/>
    <property type="project" value="InterPro"/>
</dbReference>
<accession>A0A4Z0BHS4</accession>
<dbReference type="PROSITE" id="PS50113">
    <property type="entry name" value="PAC"/>
    <property type="match status" value="1"/>
</dbReference>
<comment type="caution">
    <text evidence="25">The sequence shown here is derived from an EMBL/GenBank/DDBJ whole genome shotgun (WGS) entry which is preliminary data.</text>
</comment>
<dbReference type="SMART" id="SM00086">
    <property type="entry name" value="PAC"/>
    <property type="match status" value="2"/>
</dbReference>
<comment type="function">
    <text evidence="14">Member of the two-component regulatory system BvgS/BvgA. Phosphorylates BvgA via a four-step phosphorelay in response to environmental signals.</text>
</comment>
<evidence type="ECO:0000256" key="7">
    <source>
        <dbReference type="ARBA" id="ARBA00022729"/>
    </source>
</evidence>
<evidence type="ECO:0000256" key="1">
    <source>
        <dbReference type="ARBA" id="ARBA00000085"/>
    </source>
</evidence>
<dbReference type="SUPFAM" id="SSF55785">
    <property type="entry name" value="PYP-like sensor domain (PAS domain)"/>
    <property type="match status" value="2"/>
</dbReference>
<dbReference type="InterPro" id="IPR008207">
    <property type="entry name" value="Sig_transdc_His_kin_Hpt_dom"/>
</dbReference>
<dbReference type="FunFam" id="3.30.565.10:FF:000010">
    <property type="entry name" value="Sensor histidine kinase RcsC"/>
    <property type="match status" value="1"/>
</dbReference>
<evidence type="ECO:0000256" key="2">
    <source>
        <dbReference type="ARBA" id="ARBA00004651"/>
    </source>
</evidence>
<keyword evidence="26" id="KW-1185">Reference proteome</keyword>
<dbReference type="SUPFAM" id="SSF52172">
    <property type="entry name" value="CheY-like"/>
    <property type="match status" value="2"/>
</dbReference>
<evidence type="ECO:0000256" key="9">
    <source>
        <dbReference type="ARBA" id="ARBA00022840"/>
    </source>
</evidence>
<organism evidence="25 26">
    <name type="scientific">Ramlibacter rhizophilus</name>
    <dbReference type="NCBI Taxonomy" id="1781167"/>
    <lineage>
        <taxon>Bacteria</taxon>
        <taxon>Pseudomonadati</taxon>
        <taxon>Pseudomonadota</taxon>
        <taxon>Betaproteobacteria</taxon>
        <taxon>Burkholderiales</taxon>
        <taxon>Comamonadaceae</taxon>
        <taxon>Ramlibacter</taxon>
    </lineage>
</organism>
<feature type="domain" description="HPt" evidence="24">
    <location>
        <begin position="1154"/>
        <end position="1257"/>
    </location>
</feature>
<evidence type="ECO:0000256" key="16">
    <source>
        <dbReference type="PROSITE-ProRule" id="PRU00110"/>
    </source>
</evidence>
<dbReference type="InterPro" id="IPR036641">
    <property type="entry name" value="HPT_dom_sf"/>
</dbReference>
<keyword evidence="13 18" id="KW-0472">Membrane</keyword>
<dbReference type="InterPro" id="IPR003661">
    <property type="entry name" value="HisK_dim/P_dom"/>
</dbReference>
<keyword evidence="9" id="KW-0067">ATP-binding</keyword>
<dbReference type="AlphaFoldDB" id="A0A4Z0BHS4"/>
<feature type="modified residue" description="4-aspartylphosphate" evidence="17">
    <location>
        <position position="1047"/>
    </location>
</feature>
<keyword evidence="10 18" id="KW-1133">Transmembrane helix</keyword>
<dbReference type="InterPro" id="IPR001610">
    <property type="entry name" value="PAC"/>
</dbReference>
<dbReference type="SMART" id="SM00387">
    <property type="entry name" value="HATPase_c"/>
    <property type="match status" value="1"/>
</dbReference>
<evidence type="ECO:0000256" key="13">
    <source>
        <dbReference type="ARBA" id="ARBA00023136"/>
    </source>
</evidence>
<dbReference type="CDD" id="cd00088">
    <property type="entry name" value="HPT"/>
    <property type="match status" value="1"/>
</dbReference>
<evidence type="ECO:0000259" key="23">
    <source>
        <dbReference type="PROSITE" id="PS50839"/>
    </source>
</evidence>
<evidence type="ECO:0000259" key="20">
    <source>
        <dbReference type="PROSITE" id="PS50110"/>
    </source>
</evidence>
<proteinExistence type="predicted"/>
<dbReference type="SMART" id="SM01079">
    <property type="entry name" value="CHASE"/>
    <property type="match status" value="1"/>
</dbReference>
<feature type="modified residue" description="4-aspartylphosphate" evidence="17">
    <location>
        <position position="903"/>
    </location>
</feature>
<evidence type="ECO:0000259" key="19">
    <source>
        <dbReference type="PROSITE" id="PS50109"/>
    </source>
</evidence>
<dbReference type="GO" id="GO:0005524">
    <property type="term" value="F:ATP binding"/>
    <property type="evidence" value="ECO:0007669"/>
    <property type="project" value="UniProtKB-KW"/>
</dbReference>
<dbReference type="Gene3D" id="3.40.50.2300">
    <property type="match status" value="2"/>
</dbReference>
<evidence type="ECO:0000256" key="8">
    <source>
        <dbReference type="ARBA" id="ARBA00022741"/>
    </source>
</evidence>
<comment type="catalytic activity">
    <reaction evidence="1">
        <text>ATP + protein L-histidine = ADP + protein N-phospho-L-histidine.</text>
        <dbReference type="EC" id="2.7.13.3"/>
    </reaction>
</comment>
<dbReference type="Pfam" id="PF02518">
    <property type="entry name" value="HATPase_c"/>
    <property type="match status" value="1"/>
</dbReference>
<dbReference type="PANTHER" id="PTHR45339">
    <property type="entry name" value="HYBRID SIGNAL TRANSDUCTION HISTIDINE KINASE J"/>
    <property type="match status" value="1"/>
</dbReference>
<dbReference type="InterPro" id="IPR036097">
    <property type="entry name" value="HisK_dim/P_sf"/>
</dbReference>
<keyword evidence="4" id="KW-1003">Cell membrane</keyword>
<dbReference type="Pfam" id="PF01627">
    <property type="entry name" value="Hpt"/>
    <property type="match status" value="1"/>
</dbReference>
<dbReference type="Gene3D" id="3.30.565.10">
    <property type="entry name" value="Histidine kinase-like ATPase, C-terminal domain"/>
    <property type="match status" value="1"/>
</dbReference>
<evidence type="ECO:0000256" key="11">
    <source>
        <dbReference type="ARBA" id="ARBA00023012"/>
    </source>
</evidence>
<dbReference type="SMART" id="SM00091">
    <property type="entry name" value="PAS"/>
    <property type="match status" value="2"/>
</dbReference>
<keyword evidence="8" id="KW-0547">Nucleotide-binding</keyword>
<dbReference type="PROSITE" id="PS50110">
    <property type="entry name" value="RESPONSE_REGULATORY"/>
    <property type="match status" value="2"/>
</dbReference>
<dbReference type="Gene3D" id="1.10.287.130">
    <property type="match status" value="1"/>
</dbReference>
<dbReference type="InterPro" id="IPR000700">
    <property type="entry name" value="PAS-assoc_C"/>
</dbReference>
<dbReference type="InterPro" id="IPR003594">
    <property type="entry name" value="HATPase_dom"/>
</dbReference>
<evidence type="ECO:0000256" key="15">
    <source>
        <dbReference type="ARBA" id="ARBA00070152"/>
    </source>
</evidence>
<evidence type="ECO:0000256" key="5">
    <source>
        <dbReference type="ARBA" id="ARBA00022553"/>
    </source>
</evidence>
<dbReference type="CDD" id="cd16922">
    <property type="entry name" value="HATPase_EvgS-ArcB-TorS-like"/>
    <property type="match status" value="1"/>
</dbReference>
<feature type="domain" description="PAC" evidence="22">
    <location>
        <begin position="426"/>
        <end position="478"/>
    </location>
</feature>
<feature type="domain" description="Histidine kinase" evidence="19">
    <location>
        <begin position="614"/>
        <end position="835"/>
    </location>
</feature>
<dbReference type="InterPro" id="IPR036890">
    <property type="entry name" value="HATPase_C_sf"/>
</dbReference>
<evidence type="ECO:0000256" key="6">
    <source>
        <dbReference type="ARBA" id="ARBA00022692"/>
    </source>
</evidence>
<dbReference type="SMART" id="SM00448">
    <property type="entry name" value="REC"/>
    <property type="match status" value="2"/>
</dbReference>
<dbReference type="Gene3D" id="3.30.450.20">
    <property type="entry name" value="PAS domain"/>
    <property type="match status" value="2"/>
</dbReference>
<evidence type="ECO:0000256" key="10">
    <source>
        <dbReference type="ARBA" id="ARBA00022989"/>
    </source>
</evidence>
<feature type="domain" description="Response regulatory" evidence="20">
    <location>
        <begin position="853"/>
        <end position="973"/>
    </location>
</feature>
<dbReference type="Pfam" id="PF08448">
    <property type="entry name" value="PAS_4"/>
    <property type="match status" value="2"/>
</dbReference>
<evidence type="ECO:0000256" key="3">
    <source>
        <dbReference type="ARBA" id="ARBA00012438"/>
    </source>
</evidence>
<dbReference type="PROSITE" id="PS50112">
    <property type="entry name" value="PAS"/>
    <property type="match status" value="1"/>
</dbReference>
<dbReference type="Gene3D" id="1.20.120.160">
    <property type="entry name" value="HPT domain"/>
    <property type="match status" value="1"/>
</dbReference>
<protein>
    <recommendedName>
        <fullName evidence="15">Virulence sensor protein BvgS</fullName>
        <ecNumber evidence="3">2.7.13.3</ecNumber>
    </recommendedName>
</protein>
<dbReference type="Pfam" id="PF00512">
    <property type="entry name" value="HisKA"/>
    <property type="match status" value="1"/>
</dbReference>
<evidence type="ECO:0000256" key="12">
    <source>
        <dbReference type="ARBA" id="ARBA00023026"/>
    </source>
</evidence>
<dbReference type="Pfam" id="PF03924">
    <property type="entry name" value="CHASE"/>
    <property type="match status" value="1"/>
</dbReference>
<dbReference type="CDD" id="cd00082">
    <property type="entry name" value="HisKA"/>
    <property type="match status" value="1"/>
</dbReference>
<sequence length="1262" mass="136741">MSFIPSLPRQRRVPVPSPERALRPKLVCAVIFLGGLGVTIAAALGARASVQAETQMRFRLQAERLTSELERRMQVVEHVLKGTRATLQAAPDLSHPQFRAYIDGRETSRYFPGVAGLGVIEQVDAESAAAFVARQHALGSPGFSLRAAPQPGPMMVVRTVEPLEANAALVGWDLRADPARLKAVQEALRTGQVTLSGPVRFDASGEDIGWMVVAPATAAGDPVQLVFASLRIRDVMGKLAEFIGPWLDFQLFDGESATPATLLFDSRTMSPSHPPVATPTNLRRELPLKLGERTLILRAAATPALGLGQGGKLSLVIGLGGTLLSALLALASWLLMSAQSRARQLAAEMTADLQRMARVVERTSRAVLGLDLQGHILWANAGFERLTGLGALECVGRQASTLPEIAGVDPAARRELQVAILRREARRFEVENQLRDGVRYWTDNELQPTRDNEGRVSGFICIATDITRRKQAELRLQDSEHLMRIIADNLPGRVSYWDRDRRCRFVNRRFCEVFRRSPETLKGQPLSAEIFGEAFYEELLPHVERVLQGEPQYFEHEATDAAGRTTTWQLHYLPDQESGEVRGFFVLALDVTELRRARDHAVEASQAKSRFLSSMSHEIRTPLNAVMGMLALLRGTALDTRQRDYADKAGRAAQSLLALLNDILDLAKIEAGKMSLAPRVFALEDLLRDLSVIFAANVGPKDVEVLFELDPQLPSHLLADDLRLRQVLINLGGNAIKFTERGEVVLQIDLLSQTEGMARLRISVRDTGIGLSAQAQQRIFSDFDQGSASTAREFGGTGLGLGICQKLLALMGSRLQLESAPGQGSRFWFELDLPVPAQLPLARAPGAARRIHKVLMVDDNAEARESLGTMARGLGWVVDLASSAAEALALLAKAPAYDAVFIDWRMPDMDGWQVSARIRALPAGASAPLVVMVTAYGREMLSQRSEQEQALLDGFLVKPVTAAMLQDALERATAAPIRPATASAPARGSRPLAGMRLLLVEDNATNQQVAQELLASQGAEVDLAEDGRQGLERIRRHPERFDAVLMDVMMPVMDGHAAARAVREELGNWRLPIIAMTANALESDRVESLAAGMNDHVGKPFNIDELVGTLLRHVRPGTASESASAPVPLDSQPVPENGPAVLDVFAAVERLGGDQALYQRLVPSFAESLRGIAARLPSLLNSVPQPEAVRLLHTLKGSAATLGAQRLSEAAARAERLLKQDASPGGGADEALQEVAGDIGETLLALAALDAPEGEAAQAASR</sequence>
<dbReference type="InterPro" id="IPR006189">
    <property type="entry name" value="CHASE_dom"/>
</dbReference>
<feature type="domain" description="CHASE" evidence="23">
    <location>
        <begin position="156"/>
        <end position="215"/>
    </location>
</feature>
<dbReference type="OrthoDB" id="5519028at2"/>
<dbReference type="SMART" id="SM00388">
    <property type="entry name" value="HisKA"/>
    <property type="match status" value="1"/>
</dbReference>
<feature type="domain" description="Response regulatory" evidence="20">
    <location>
        <begin position="996"/>
        <end position="1114"/>
    </location>
</feature>
<dbReference type="EMBL" id="SMLL01000006">
    <property type="protein sequence ID" value="TFY98013.1"/>
    <property type="molecule type" value="Genomic_DNA"/>
</dbReference>
<evidence type="ECO:0000259" key="21">
    <source>
        <dbReference type="PROSITE" id="PS50112"/>
    </source>
</evidence>
<feature type="transmembrane region" description="Helical" evidence="18">
    <location>
        <begin position="313"/>
        <end position="335"/>
    </location>
</feature>
<feature type="domain" description="PAS" evidence="21">
    <location>
        <begin position="352"/>
        <end position="398"/>
    </location>
</feature>
<dbReference type="CDD" id="cd00130">
    <property type="entry name" value="PAS"/>
    <property type="match status" value="2"/>
</dbReference>
<evidence type="ECO:0000256" key="4">
    <source>
        <dbReference type="ARBA" id="ARBA00022475"/>
    </source>
</evidence>
<dbReference type="Proteomes" id="UP000297564">
    <property type="component" value="Unassembled WGS sequence"/>
</dbReference>
<evidence type="ECO:0000256" key="17">
    <source>
        <dbReference type="PROSITE-ProRule" id="PRU00169"/>
    </source>
</evidence>
<evidence type="ECO:0000259" key="24">
    <source>
        <dbReference type="PROSITE" id="PS50894"/>
    </source>
</evidence>
<evidence type="ECO:0000313" key="26">
    <source>
        <dbReference type="Proteomes" id="UP000297564"/>
    </source>
</evidence>
<dbReference type="InterPro" id="IPR004358">
    <property type="entry name" value="Sig_transdc_His_kin-like_C"/>
</dbReference>
<dbReference type="EC" id="2.7.13.3" evidence="3"/>
<dbReference type="InterPro" id="IPR035965">
    <property type="entry name" value="PAS-like_dom_sf"/>
</dbReference>
<name>A0A4Z0BHS4_9BURK</name>
<keyword evidence="12" id="KW-0843">Virulence</keyword>